<dbReference type="InterPro" id="IPR005821">
    <property type="entry name" value="Ion_trans_dom"/>
</dbReference>
<dbReference type="GO" id="GO:0016020">
    <property type="term" value="C:membrane"/>
    <property type="evidence" value="ECO:0007669"/>
    <property type="project" value="UniProtKB-SubCell"/>
</dbReference>
<dbReference type="EMBL" id="HBIS01007027">
    <property type="protein sequence ID" value="CAE0612473.1"/>
    <property type="molecule type" value="Transcribed_RNA"/>
</dbReference>
<feature type="region of interest" description="Disordered" evidence="5">
    <location>
        <begin position="1"/>
        <end position="40"/>
    </location>
</feature>
<dbReference type="Gene3D" id="1.10.287.70">
    <property type="match status" value="1"/>
</dbReference>
<dbReference type="PANTHER" id="PTHR43336">
    <property type="entry name" value="OXYGEN SENSOR HISTIDINE KINASE RESPONSE REGULATOR DEVS/DOSS"/>
    <property type="match status" value="1"/>
</dbReference>
<evidence type="ECO:0000256" key="3">
    <source>
        <dbReference type="ARBA" id="ARBA00022989"/>
    </source>
</evidence>
<evidence type="ECO:0000256" key="6">
    <source>
        <dbReference type="SAM" id="Phobius"/>
    </source>
</evidence>
<feature type="transmembrane region" description="Helical" evidence="6">
    <location>
        <begin position="269"/>
        <end position="289"/>
    </location>
</feature>
<keyword evidence="2 6" id="KW-0812">Transmembrane</keyword>
<evidence type="ECO:0000256" key="4">
    <source>
        <dbReference type="ARBA" id="ARBA00023136"/>
    </source>
</evidence>
<dbReference type="GO" id="GO:0005216">
    <property type="term" value="F:monoatomic ion channel activity"/>
    <property type="evidence" value="ECO:0007669"/>
    <property type="project" value="InterPro"/>
</dbReference>
<keyword evidence="3 6" id="KW-1133">Transmembrane helix</keyword>
<protein>
    <recommendedName>
        <fullName evidence="7">Guanylate cyclase domain-containing protein</fullName>
    </recommendedName>
</protein>
<gene>
    <name evidence="8" type="ORF">PSAL00342_LOCUS6372</name>
</gene>
<feature type="transmembrane region" description="Helical" evidence="6">
    <location>
        <begin position="204"/>
        <end position="223"/>
    </location>
</feature>
<feature type="compositionally biased region" description="Polar residues" evidence="5">
    <location>
        <begin position="27"/>
        <end position="39"/>
    </location>
</feature>
<dbReference type="InterPro" id="IPR001054">
    <property type="entry name" value="A/G_cyclase"/>
</dbReference>
<dbReference type="AlphaFoldDB" id="A0A7S3UF09"/>
<evidence type="ECO:0000256" key="5">
    <source>
        <dbReference type="SAM" id="MobiDB-lite"/>
    </source>
</evidence>
<dbReference type="InterPro" id="IPR029787">
    <property type="entry name" value="Nucleotide_cyclase"/>
</dbReference>
<reference evidence="8" key="1">
    <citation type="submission" date="2021-01" db="EMBL/GenBank/DDBJ databases">
        <authorList>
            <person name="Corre E."/>
            <person name="Pelletier E."/>
            <person name="Niang G."/>
            <person name="Scheremetjew M."/>
            <person name="Finn R."/>
            <person name="Kale V."/>
            <person name="Holt S."/>
            <person name="Cochrane G."/>
            <person name="Meng A."/>
            <person name="Brown T."/>
            <person name="Cohen L."/>
        </authorList>
    </citation>
    <scope>NUCLEOTIDE SEQUENCE</scope>
    <source>
        <strain evidence="8">CCMP1897</strain>
    </source>
</reference>
<organism evidence="8">
    <name type="scientific">Picocystis salinarum</name>
    <dbReference type="NCBI Taxonomy" id="88271"/>
    <lineage>
        <taxon>Eukaryota</taxon>
        <taxon>Viridiplantae</taxon>
        <taxon>Chlorophyta</taxon>
        <taxon>Picocystophyceae</taxon>
        <taxon>Picocystales</taxon>
        <taxon>Picocystaceae</taxon>
        <taxon>Picocystis</taxon>
    </lineage>
</organism>
<name>A0A7S3UF09_9CHLO</name>
<dbReference type="Pfam" id="PF00211">
    <property type="entry name" value="Guanylate_cyc"/>
    <property type="match status" value="1"/>
</dbReference>
<dbReference type="CDD" id="cd07302">
    <property type="entry name" value="CHD"/>
    <property type="match status" value="1"/>
</dbReference>
<keyword evidence="4 6" id="KW-0472">Membrane</keyword>
<comment type="subcellular location">
    <subcellularLocation>
        <location evidence="1">Membrane</location>
        <topology evidence="1">Multi-pass membrane protein</topology>
    </subcellularLocation>
</comment>
<feature type="transmembrane region" description="Helical" evidence="6">
    <location>
        <begin position="367"/>
        <end position="388"/>
    </location>
</feature>
<evidence type="ECO:0000313" key="8">
    <source>
        <dbReference type="EMBL" id="CAE0612473.1"/>
    </source>
</evidence>
<feature type="transmembrane region" description="Helical" evidence="6">
    <location>
        <begin position="239"/>
        <end position="257"/>
    </location>
</feature>
<evidence type="ECO:0000256" key="2">
    <source>
        <dbReference type="ARBA" id="ARBA00022692"/>
    </source>
</evidence>
<dbReference type="SUPFAM" id="SSF55073">
    <property type="entry name" value="Nucleotide cyclase"/>
    <property type="match status" value="1"/>
</dbReference>
<sequence length="923" mass="102942">METDEMDGGDTFEFASDARVGSRRTRGNVQEDPSGSGSTIDHARFTRADALVQARNVFAQEKTRLQPSTDASRDVAAMAHDGWMVTADANTTVARERGSATPPRGQLKRSAAFSWPSHLEGTQLQAFHGCAADVPRSTDSSQRTSDTSASTFTSRFPKTPATVGILAARLSTTTLKGHTSIPILDEAARGSKPVQRIRKAVLRVLDNSHVTAFIIVLSAWSLFSDDIRLAATDRRADRVFEWTSIFTLVFFALEIVLESFARRGYFVGVYFWLDLLAAASLFFFIPSLVDAIFTEDSIYNTSEVKSWNVRGSEGLVLKLARVIRVSRLARILKVYQQRARSRMLSGKEERNAPGATRMGQKLSDLTALRVLVGVLAMLMVVPVLGLGGNYYGIPLFYMEGGLQGLHESQPTNCKAVPSCQLQVQEYISRSKVHLWGRETYLCYSLLLRGRDAFPEELENSGAMELRPVEKVMVQFDTSYAYFDRRWESQVEAVLDICMSLFLAVVLGLGAFFFNRDVNSLAVKPIQRMLAKIVEVSENPLQAIHKQLPLRKQSKCQYETHKLDLAISKICGLLVIGFGDAGAEIIAENMKYGGDLNPMIPGKKTVAIFGFCDIKKFTETTEVLQEEIMEFVNTVANIVHTRVISQSGSANKNMGDGFLIVWKFPDFVTAEQITNFEDAPLHVVECVQRTADKAMAAFLKIMVDLRRSRELKRFIVTHELGQHLDGPGVGMGFGLHVGWAIEGPIGSQYKVDASYLSPHVNIASRLEAATRHFKVPILFSDAFQRLLPKNVQEKVRQVDCLTVKGSSVPLAVYTYDIDLQTFCHSGKDHASSNQTMHLEQQLPTADLPRLYRSFHHEFRTSLQLYIAGQWKTAKDHLERAHKHYASIMGEGKTDGPSDALLETMSMHNFEAPHGWRGHRKLINK</sequence>
<dbReference type="Pfam" id="PF00520">
    <property type="entry name" value="Ion_trans"/>
    <property type="match status" value="1"/>
</dbReference>
<dbReference type="Gene3D" id="3.30.70.1230">
    <property type="entry name" value="Nucleotide cyclase"/>
    <property type="match status" value="1"/>
</dbReference>
<dbReference type="PANTHER" id="PTHR43336:SF3">
    <property type="entry name" value="GUANYLATE CYCLASE DOMAIN-CONTAINING PROTEIN"/>
    <property type="match status" value="1"/>
</dbReference>
<evidence type="ECO:0000256" key="1">
    <source>
        <dbReference type="ARBA" id="ARBA00004141"/>
    </source>
</evidence>
<dbReference type="GO" id="GO:0009190">
    <property type="term" value="P:cyclic nucleotide biosynthetic process"/>
    <property type="evidence" value="ECO:0007669"/>
    <property type="project" value="InterPro"/>
</dbReference>
<feature type="region of interest" description="Disordered" evidence="5">
    <location>
        <begin position="133"/>
        <end position="153"/>
    </location>
</feature>
<feature type="compositionally biased region" description="Acidic residues" evidence="5">
    <location>
        <begin position="1"/>
        <end position="10"/>
    </location>
</feature>
<evidence type="ECO:0000259" key="7">
    <source>
        <dbReference type="PROSITE" id="PS50125"/>
    </source>
</evidence>
<accession>A0A7S3UF09</accession>
<dbReference type="GO" id="GO:0035556">
    <property type="term" value="P:intracellular signal transduction"/>
    <property type="evidence" value="ECO:0007669"/>
    <property type="project" value="InterPro"/>
</dbReference>
<feature type="domain" description="Guanylate cyclase" evidence="7">
    <location>
        <begin position="607"/>
        <end position="766"/>
    </location>
</feature>
<feature type="compositionally biased region" description="Low complexity" evidence="5">
    <location>
        <begin position="137"/>
        <end position="151"/>
    </location>
</feature>
<dbReference type="PROSITE" id="PS50125">
    <property type="entry name" value="GUANYLATE_CYCLASE_2"/>
    <property type="match status" value="1"/>
</dbReference>
<feature type="transmembrane region" description="Helical" evidence="6">
    <location>
        <begin position="492"/>
        <end position="513"/>
    </location>
</feature>
<proteinExistence type="predicted"/>